<evidence type="ECO:0000313" key="5">
    <source>
        <dbReference type="EMBL" id="SDO02980.1"/>
    </source>
</evidence>
<dbReference type="PANTHER" id="PTHR39190:SF1">
    <property type="entry name" value="FLAGELLAR ASSEMBLY FACTOR FLIW"/>
    <property type="match status" value="1"/>
</dbReference>
<dbReference type="HAMAP" id="MF_01185">
    <property type="entry name" value="FliW"/>
    <property type="match status" value="1"/>
</dbReference>
<proteinExistence type="inferred from homology"/>
<comment type="function">
    <text evidence="4">Acts as an anti-CsrA protein, binds CsrA and prevents it from repressing translation of its target genes, one of which is flagellin. Binds to flagellin and participates in the assembly of the flagellum.</text>
</comment>
<dbReference type="InterPro" id="IPR024046">
    <property type="entry name" value="Flagellar_assmbl_FliW_dom_sf"/>
</dbReference>
<dbReference type="PANTHER" id="PTHR39190">
    <property type="entry name" value="FLAGELLAR ASSEMBLY FACTOR FLIW"/>
    <property type="match status" value="1"/>
</dbReference>
<dbReference type="SUPFAM" id="SSF141457">
    <property type="entry name" value="BH3618-like"/>
    <property type="match status" value="1"/>
</dbReference>
<evidence type="ECO:0000256" key="4">
    <source>
        <dbReference type="HAMAP-Rule" id="MF_01185"/>
    </source>
</evidence>
<organism evidence="5 6">
    <name type="scientific">Tenuibacillus multivorans</name>
    <dbReference type="NCBI Taxonomy" id="237069"/>
    <lineage>
        <taxon>Bacteria</taxon>
        <taxon>Bacillati</taxon>
        <taxon>Bacillota</taxon>
        <taxon>Bacilli</taxon>
        <taxon>Bacillales</taxon>
        <taxon>Bacillaceae</taxon>
        <taxon>Tenuibacillus</taxon>
    </lineage>
</organism>
<keyword evidence="4" id="KW-0143">Chaperone</keyword>
<dbReference type="RefSeq" id="WP_093858021.1">
    <property type="nucleotide sequence ID" value="NZ_BJVZ01000032.1"/>
</dbReference>
<dbReference type="GO" id="GO:0006417">
    <property type="term" value="P:regulation of translation"/>
    <property type="evidence" value="ECO:0007669"/>
    <property type="project" value="UniProtKB-KW"/>
</dbReference>
<dbReference type="GO" id="GO:0044780">
    <property type="term" value="P:bacterial-type flagellum assembly"/>
    <property type="evidence" value="ECO:0007669"/>
    <property type="project" value="UniProtKB-UniRule"/>
</dbReference>
<evidence type="ECO:0000313" key="6">
    <source>
        <dbReference type="Proteomes" id="UP000199334"/>
    </source>
</evidence>
<dbReference type="EMBL" id="FNIG01000015">
    <property type="protein sequence ID" value="SDO02980.1"/>
    <property type="molecule type" value="Genomic_DNA"/>
</dbReference>
<dbReference type="STRING" id="237069.SAMN05216498_0491"/>
<dbReference type="Gene3D" id="2.30.290.10">
    <property type="entry name" value="BH3618-like"/>
    <property type="match status" value="1"/>
</dbReference>
<dbReference type="NCBIfam" id="NF009793">
    <property type="entry name" value="PRK13285.1-1"/>
    <property type="match status" value="1"/>
</dbReference>
<evidence type="ECO:0000256" key="2">
    <source>
        <dbReference type="ARBA" id="ARBA00022795"/>
    </source>
</evidence>
<comment type="similarity">
    <text evidence="4">Belongs to the FliW family.</text>
</comment>
<evidence type="ECO:0000256" key="1">
    <source>
        <dbReference type="ARBA" id="ARBA00022490"/>
    </source>
</evidence>
<comment type="subunit">
    <text evidence="4">Interacts with translational regulator CsrA and flagellin(s).</text>
</comment>
<keyword evidence="1 4" id="KW-0963">Cytoplasm</keyword>
<reference evidence="5 6" key="1">
    <citation type="submission" date="2016-10" db="EMBL/GenBank/DDBJ databases">
        <authorList>
            <person name="de Groot N.N."/>
        </authorList>
    </citation>
    <scope>NUCLEOTIDE SEQUENCE [LARGE SCALE GENOMIC DNA]</scope>
    <source>
        <strain evidence="5 6">CGMCC 1.3442</strain>
    </source>
</reference>
<keyword evidence="5" id="KW-0282">Flagellum</keyword>
<protein>
    <recommendedName>
        <fullName evidence="4">Flagellar assembly factor FliW</fullName>
    </recommendedName>
</protein>
<dbReference type="InterPro" id="IPR003775">
    <property type="entry name" value="Flagellar_assembly_factor_FliW"/>
</dbReference>
<comment type="subcellular location">
    <subcellularLocation>
        <location evidence="4">Cytoplasm</location>
    </subcellularLocation>
</comment>
<keyword evidence="5" id="KW-0966">Cell projection</keyword>
<keyword evidence="2 4" id="KW-1005">Bacterial flagellum biogenesis</keyword>
<dbReference type="OrthoDB" id="9801235at2"/>
<keyword evidence="6" id="KW-1185">Reference proteome</keyword>
<dbReference type="Pfam" id="PF02623">
    <property type="entry name" value="FliW"/>
    <property type="match status" value="1"/>
</dbReference>
<accession>A0A1H0G807</accession>
<keyword evidence="3 4" id="KW-0810">Translation regulation</keyword>
<gene>
    <name evidence="4" type="primary">fliW</name>
    <name evidence="5" type="ORF">SAMN05216498_0491</name>
</gene>
<dbReference type="Proteomes" id="UP000199334">
    <property type="component" value="Unassembled WGS sequence"/>
</dbReference>
<dbReference type="AlphaFoldDB" id="A0A1H0G807"/>
<keyword evidence="5" id="KW-0969">Cilium</keyword>
<dbReference type="GO" id="GO:0005737">
    <property type="term" value="C:cytoplasm"/>
    <property type="evidence" value="ECO:0007669"/>
    <property type="project" value="UniProtKB-SubCell"/>
</dbReference>
<evidence type="ECO:0000256" key="3">
    <source>
        <dbReference type="ARBA" id="ARBA00022845"/>
    </source>
</evidence>
<sequence length="144" mass="16678">MKLNTTYFGEIEIDESKVITFESGIPGFSEQKEFALIDIEGNPMFQALQSIDNQELAFVVTDPFLIYKNYEFDLDEQVIEQLDLETNEQLIIRCMITVNKPFEESTINLKAPVIFNKEKMIAKQIVVKEEQYHTKHPIQIKGGE</sequence>
<name>A0A1H0G807_9BACI</name>